<keyword evidence="4" id="KW-0333">Golgi apparatus</keyword>
<evidence type="ECO:0000256" key="5">
    <source>
        <dbReference type="ARBA" id="ARBA00023136"/>
    </source>
</evidence>
<evidence type="ECO:0000256" key="4">
    <source>
        <dbReference type="ARBA" id="ARBA00023034"/>
    </source>
</evidence>
<dbReference type="GO" id="GO:0005829">
    <property type="term" value="C:cytosol"/>
    <property type="evidence" value="ECO:0007669"/>
    <property type="project" value="GOC"/>
</dbReference>
<dbReference type="Proteomes" id="UP001370490">
    <property type="component" value="Unassembled WGS sequence"/>
</dbReference>
<feature type="transmembrane region" description="Helical" evidence="7">
    <location>
        <begin position="204"/>
        <end position="222"/>
    </location>
</feature>
<evidence type="ECO:0000256" key="2">
    <source>
        <dbReference type="ARBA" id="ARBA00022692"/>
    </source>
</evidence>
<evidence type="ECO:0000313" key="9">
    <source>
        <dbReference type="Proteomes" id="UP001370490"/>
    </source>
</evidence>
<dbReference type="InterPro" id="IPR007305">
    <property type="entry name" value="Vesicle_transpt_Got1/SFT2"/>
</dbReference>
<sequence length="511" mass="57504">MVSFEMNDRKKIGIGLTGFGIFFSFLGILFLFDKGLLAMGNILFLSGVTLTIGLKSTIQFFMKPQNYKGTISFGVGFFLDKEKSLNNEANSTPMGLNKEEIEKLSIFLNTLTSSDVCSLAQGEPTTVIPPKLTLETFEPQPDTIKMPSELQSNQITPNIELETTRTKSPILVVYSRRKKPILYQQQVQLLESAPVGRNYQNREISCTFLLVSFCIFFTIEIIRTDSPGSKNCCLNMATCKKSHDGSQIKTPIEQKVFKTGKWYWIMNNYHLESKESIEASLVIWVAASEDDAAALFPSFDLATLSPTSFGTSYAQRYWHSGHSFSHWLFCPNVYMGKEIRLLGWHQRDVAGVSFLMGDAAFPLKLKGAGSYQNCFLHMRGGLGLLIRGKYKIIKFNKMEKSPVNKMFLGKEVVNRERFISGVHWVVTGAADQKLGSCPFKKYIKAEESFLLPIICIIHKLQVPLPGFFMGQHHQANQCPLSLEISNGVTVDLKRHGTAPYIIHKRNTYSIT</sequence>
<dbReference type="PANTHER" id="PTHR21493">
    <property type="entry name" value="CGI-141-RELATED/LIPASE CONTAINING PROTEIN"/>
    <property type="match status" value="1"/>
</dbReference>
<keyword evidence="9" id="KW-1185">Reference proteome</keyword>
<keyword evidence="2 7" id="KW-0812">Transmembrane</keyword>
<dbReference type="InterPro" id="IPR045176">
    <property type="entry name" value="Got1"/>
</dbReference>
<accession>A0AAN8ZGV5</accession>
<organism evidence="8 9">
    <name type="scientific">Dillenia turbinata</name>
    <dbReference type="NCBI Taxonomy" id="194707"/>
    <lineage>
        <taxon>Eukaryota</taxon>
        <taxon>Viridiplantae</taxon>
        <taxon>Streptophyta</taxon>
        <taxon>Embryophyta</taxon>
        <taxon>Tracheophyta</taxon>
        <taxon>Spermatophyta</taxon>
        <taxon>Magnoliopsida</taxon>
        <taxon>eudicotyledons</taxon>
        <taxon>Gunneridae</taxon>
        <taxon>Pentapetalae</taxon>
        <taxon>Dilleniales</taxon>
        <taxon>Dilleniaceae</taxon>
        <taxon>Dillenia</taxon>
    </lineage>
</organism>
<evidence type="ECO:0000256" key="7">
    <source>
        <dbReference type="SAM" id="Phobius"/>
    </source>
</evidence>
<gene>
    <name evidence="8" type="ORF">RJ641_036377</name>
</gene>
<comment type="similarity">
    <text evidence="6">Belongs to the GOT1 family.</text>
</comment>
<dbReference type="GO" id="GO:0042147">
    <property type="term" value="P:retrograde transport, endosome to Golgi"/>
    <property type="evidence" value="ECO:0007669"/>
    <property type="project" value="InterPro"/>
</dbReference>
<evidence type="ECO:0000256" key="1">
    <source>
        <dbReference type="ARBA" id="ARBA00004653"/>
    </source>
</evidence>
<feature type="transmembrane region" description="Helical" evidence="7">
    <location>
        <begin position="12"/>
        <end position="32"/>
    </location>
</feature>
<dbReference type="AlphaFoldDB" id="A0AAN8ZGV5"/>
<comment type="caution">
    <text evidence="8">The sequence shown here is derived from an EMBL/GenBank/DDBJ whole genome shotgun (WGS) entry which is preliminary data.</text>
</comment>
<protein>
    <submittedName>
        <fullName evidence="8">Vesicle transport protein, Got1/SFT2-like</fullName>
    </submittedName>
</protein>
<dbReference type="GO" id="GO:0000139">
    <property type="term" value="C:Golgi membrane"/>
    <property type="evidence" value="ECO:0007669"/>
    <property type="project" value="UniProtKB-SubCell"/>
</dbReference>
<dbReference type="Pfam" id="PF04178">
    <property type="entry name" value="Got1"/>
    <property type="match status" value="1"/>
</dbReference>
<name>A0AAN8ZGV5_9MAGN</name>
<feature type="transmembrane region" description="Helical" evidence="7">
    <location>
        <begin position="38"/>
        <end position="58"/>
    </location>
</feature>
<keyword evidence="5 7" id="KW-0472">Membrane</keyword>
<keyword evidence="3 7" id="KW-1133">Transmembrane helix</keyword>
<reference evidence="8 9" key="1">
    <citation type="submission" date="2023-12" db="EMBL/GenBank/DDBJ databases">
        <title>A high-quality genome assembly for Dillenia turbinata (Dilleniales).</title>
        <authorList>
            <person name="Chanderbali A."/>
        </authorList>
    </citation>
    <scope>NUCLEOTIDE SEQUENCE [LARGE SCALE GENOMIC DNA]</scope>
    <source>
        <strain evidence="8">LSX21</strain>
        <tissue evidence="8">Leaf</tissue>
    </source>
</reference>
<evidence type="ECO:0000256" key="6">
    <source>
        <dbReference type="ARBA" id="ARBA00025799"/>
    </source>
</evidence>
<dbReference type="PANTHER" id="PTHR21493:SF9">
    <property type="entry name" value="GOLGI TRANSPORT PROTEIN 1-RELATED"/>
    <property type="match status" value="1"/>
</dbReference>
<evidence type="ECO:0000313" key="8">
    <source>
        <dbReference type="EMBL" id="KAK6933483.1"/>
    </source>
</evidence>
<proteinExistence type="inferred from homology"/>
<evidence type="ECO:0000256" key="3">
    <source>
        <dbReference type="ARBA" id="ARBA00022989"/>
    </source>
</evidence>
<dbReference type="GO" id="GO:0006888">
    <property type="term" value="P:endoplasmic reticulum to Golgi vesicle-mediated transport"/>
    <property type="evidence" value="ECO:0007669"/>
    <property type="project" value="InterPro"/>
</dbReference>
<comment type="subcellular location">
    <subcellularLocation>
        <location evidence="1">Golgi apparatus membrane</location>
        <topology evidence="1">Multi-pass membrane protein</topology>
    </subcellularLocation>
</comment>
<dbReference type="EMBL" id="JBAMMX010000009">
    <property type="protein sequence ID" value="KAK6933483.1"/>
    <property type="molecule type" value="Genomic_DNA"/>
</dbReference>